<reference evidence="2" key="1">
    <citation type="submission" date="2020-05" db="EMBL/GenBank/DDBJ databases">
        <title>WGS assembly of Panicum virgatum.</title>
        <authorList>
            <person name="Lovell J.T."/>
            <person name="Jenkins J."/>
            <person name="Shu S."/>
            <person name="Juenger T.E."/>
            <person name="Schmutz J."/>
        </authorList>
    </citation>
    <scope>NUCLEOTIDE SEQUENCE</scope>
    <source>
        <strain evidence="2">AP13</strain>
    </source>
</reference>
<proteinExistence type="predicted"/>
<gene>
    <name evidence="2" type="ORF">PVAP13_3NG279941</name>
</gene>
<comment type="caution">
    <text evidence="2">The sequence shown here is derived from an EMBL/GenBank/DDBJ whole genome shotgun (WGS) entry which is preliminary data.</text>
</comment>
<protein>
    <submittedName>
        <fullName evidence="2">Uncharacterized protein</fullName>
    </submittedName>
</protein>
<feature type="compositionally biased region" description="Basic residues" evidence="1">
    <location>
        <begin position="51"/>
        <end position="61"/>
    </location>
</feature>
<organism evidence="2 3">
    <name type="scientific">Panicum virgatum</name>
    <name type="common">Blackwell switchgrass</name>
    <dbReference type="NCBI Taxonomy" id="38727"/>
    <lineage>
        <taxon>Eukaryota</taxon>
        <taxon>Viridiplantae</taxon>
        <taxon>Streptophyta</taxon>
        <taxon>Embryophyta</taxon>
        <taxon>Tracheophyta</taxon>
        <taxon>Spermatophyta</taxon>
        <taxon>Magnoliopsida</taxon>
        <taxon>Liliopsida</taxon>
        <taxon>Poales</taxon>
        <taxon>Poaceae</taxon>
        <taxon>PACMAD clade</taxon>
        <taxon>Panicoideae</taxon>
        <taxon>Panicodae</taxon>
        <taxon>Paniceae</taxon>
        <taxon>Panicinae</taxon>
        <taxon>Panicum</taxon>
        <taxon>Panicum sect. Hiantes</taxon>
    </lineage>
</organism>
<evidence type="ECO:0000313" key="3">
    <source>
        <dbReference type="Proteomes" id="UP000823388"/>
    </source>
</evidence>
<sequence>MPRGVTLAKNYKNPPVKYYLLQSAPPSNISLFPLSLRRPSSYRRWASSPCRPRRASRRRAHTPCLPLRRAGPPGLRGGRICAGSERPWCGRGHGGEASSSFLPRALASSSTTLPLPASPSSTAPALWLGSAPAAHPSSLHTVRPAAEGRGLGEEQRHAAEEQGVCHRRRTLRRHGGHGRPPVSLSLPGAPGCGCLSSDAHLFISLALRAYARQRPPWPARAAASSLPAPAPVRRPRLRPLARRPHSFSLS</sequence>
<dbReference type="Proteomes" id="UP000823388">
    <property type="component" value="Chromosome 3N"/>
</dbReference>
<name>A0A8T0UN09_PANVG</name>
<dbReference type="AlphaFoldDB" id="A0A8T0UN09"/>
<dbReference type="EMBL" id="CM029042">
    <property type="protein sequence ID" value="KAG2622163.1"/>
    <property type="molecule type" value="Genomic_DNA"/>
</dbReference>
<keyword evidence="3" id="KW-1185">Reference proteome</keyword>
<feature type="region of interest" description="Disordered" evidence="1">
    <location>
        <begin position="216"/>
        <end position="250"/>
    </location>
</feature>
<evidence type="ECO:0000313" key="2">
    <source>
        <dbReference type="EMBL" id="KAG2622163.1"/>
    </source>
</evidence>
<feature type="compositionally biased region" description="Low complexity" evidence="1">
    <location>
        <begin position="216"/>
        <end position="227"/>
    </location>
</feature>
<feature type="region of interest" description="Disordered" evidence="1">
    <location>
        <begin position="46"/>
        <end position="69"/>
    </location>
</feature>
<feature type="compositionally biased region" description="Basic residues" evidence="1">
    <location>
        <begin position="233"/>
        <end position="250"/>
    </location>
</feature>
<evidence type="ECO:0000256" key="1">
    <source>
        <dbReference type="SAM" id="MobiDB-lite"/>
    </source>
</evidence>
<accession>A0A8T0UN09</accession>